<accession>A0ABM8HX26</accession>
<keyword evidence="1 2" id="KW-0597">Phosphoprotein</keyword>
<evidence type="ECO:0000313" key="5">
    <source>
        <dbReference type="EMBL" id="BCR05121.1"/>
    </source>
</evidence>
<gene>
    <name evidence="5" type="ORF">DESUT3_21900</name>
</gene>
<evidence type="ECO:0000313" key="6">
    <source>
        <dbReference type="Proteomes" id="UP001319827"/>
    </source>
</evidence>
<dbReference type="Proteomes" id="UP001319827">
    <property type="component" value="Chromosome"/>
</dbReference>
<evidence type="ECO:0000259" key="4">
    <source>
        <dbReference type="PROSITE" id="PS50110"/>
    </source>
</evidence>
<dbReference type="InterPro" id="IPR011006">
    <property type="entry name" value="CheY-like_superfamily"/>
</dbReference>
<dbReference type="PROSITE" id="PS50110">
    <property type="entry name" value="RESPONSE_REGULATORY"/>
    <property type="match status" value="1"/>
</dbReference>
<dbReference type="InterPro" id="IPR001789">
    <property type="entry name" value="Sig_transdc_resp-reg_receiver"/>
</dbReference>
<feature type="region of interest" description="Disordered" evidence="3">
    <location>
        <begin position="171"/>
        <end position="211"/>
    </location>
</feature>
<dbReference type="SUPFAM" id="SSF52172">
    <property type="entry name" value="CheY-like"/>
    <property type="match status" value="1"/>
</dbReference>
<dbReference type="PANTHER" id="PTHR44591:SF18">
    <property type="entry name" value="REGULATORY PROTEIN"/>
    <property type="match status" value="1"/>
</dbReference>
<evidence type="ECO:0000256" key="2">
    <source>
        <dbReference type="PROSITE-ProRule" id="PRU00169"/>
    </source>
</evidence>
<dbReference type="PANTHER" id="PTHR44591">
    <property type="entry name" value="STRESS RESPONSE REGULATOR PROTEIN 1"/>
    <property type="match status" value="1"/>
</dbReference>
<organism evidence="5 6">
    <name type="scientific">Desulfuromonas versatilis</name>
    <dbReference type="NCBI Taxonomy" id="2802975"/>
    <lineage>
        <taxon>Bacteria</taxon>
        <taxon>Pseudomonadati</taxon>
        <taxon>Thermodesulfobacteriota</taxon>
        <taxon>Desulfuromonadia</taxon>
        <taxon>Desulfuromonadales</taxon>
        <taxon>Desulfuromonadaceae</taxon>
        <taxon>Desulfuromonas</taxon>
    </lineage>
</organism>
<reference evidence="5 6" key="2">
    <citation type="journal article" date="2021" name="Int. J. Syst. Evol. Microbiol.">
        <title>Isolation and Polyphasic Characterization of Desulfuromonas versatilis sp. Nov., an Electrogenic Bacteria Capable of Versatile Metabolism Isolated from a Graphene Oxide-Reducing Enrichment Culture.</title>
        <authorList>
            <person name="Xie L."/>
            <person name="Yoshida N."/>
            <person name="Ishii S."/>
            <person name="Meng L."/>
        </authorList>
    </citation>
    <scope>NUCLEOTIDE SEQUENCE [LARGE SCALE GENOMIC DNA]</scope>
    <source>
        <strain evidence="5 6">NIT-T3</strain>
    </source>
</reference>
<dbReference type="NCBIfam" id="TIGR02098">
    <property type="entry name" value="MJ0042_CXXC"/>
    <property type="match status" value="1"/>
</dbReference>
<dbReference type="CDD" id="cd00156">
    <property type="entry name" value="REC"/>
    <property type="match status" value="1"/>
</dbReference>
<dbReference type="EMBL" id="AP024355">
    <property type="protein sequence ID" value="BCR05121.1"/>
    <property type="molecule type" value="Genomic_DNA"/>
</dbReference>
<sequence>MVIECPFCSTRFSFDQRRLDGKRVKIRCAKCGGVFSQEIRAEQYPHNQLRTLVAHGDRTLCLAIGDLLTRGGIGWQACQNGMRVLPSLKSWTPEVLLIDVALPGVPGFRLVEQVRNDSYLENTKVILISSSYNRKAYKRPPGDLYGADACIEVHRLESDLVPLISELTGRLRHKTGSEEQRDPGQSGIAEPAATPGKPPGGDSAPAADREKARQLAEMIAADIVLFHQDLVDEGVRSGRVYDLLADPIAEGHRTFARRLPGISGGEVYLRLALEKMIARRGNELFQAKQQK</sequence>
<dbReference type="InterPro" id="IPR011723">
    <property type="entry name" value="Znf/thioredoxin_put"/>
</dbReference>
<name>A0ABM8HX26_9BACT</name>
<dbReference type="Gene3D" id="3.40.50.2300">
    <property type="match status" value="1"/>
</dbReference>
<dbReference type="Pfam" id="PF13717">
    <property type="entry name" value="Zn_ribbon_4"/>
    <property type="match status" value="1"/>
</dbReference>
<dbReference type="InterPro" id="IPR050595">
    <property type="entry name" value="Bact_response_regulator"/>
</dbReference>
<feature type="domain" description="Response regulatory" evidence="4">
    <location>
        <begin position="50"/>
        <end position="168"/>
    </location>
</feature>
<evidence type="ECO:0000256" key="1">
    <source>
        <dbReference type="ARBA" id="ARBA00022553"/>
    </source>
</evidence>
<evidence type="ECO:0000256" key="3">
    <source>
        <dbReference type="SAM" id="MobiDB-lite"/>
    </source>
</evidence>
<proteinExistence type="predicted"/>
<keyword evidence="6" id="KW-1185">Reference proteome</keyword>
<dbReference type="RefSeq" id="WP_221252529.1">
    <property type="nucleotide sequence ID" value="NZ_AP024355.1"/>
</dbReference>
<protein>
    <recommendedName>
        <fullName evidence="4">Response regulatory domain-containing protein</fullName>
    </recommendedName>
</protein>
<feature type="modified residue" description="4-aspartylphosphate" evidence="2">
    <location>
        <position position="99"/>
    </location>
</feature>
<dbReference type="Pfam" id="PF00072">
    <property type="entry name" value="Response_reg"/>
    <property type="match status" value="1"/>
</dbReference>
<reference evidence="5 6" key="1">
    <citation type="journal article" date="2016" name="C (Basel)">
        <title>Selective Growth of and Electricity Production by Marine Exoelectrogenic Bacteria in Self-Aggregated Hydrogel of Microbially Reduced Graphene Oxide.</title>
        <authorList>
            <person name="Yoshida N."/>
            <person name="Goto Y."/>
            <person name="Miyata Y."/>
        </authorList>
    </citation>
    <scope>NUCLEOTIDE SEQUENCE [LARGE SCALE GENOMIC DNA]</scope>
    <source>
        <strain evidence="5 6">NIT-T3</strain>
    </source>
</reference>